<evidence type="ECO:0000256" key="1">
    <source>
        <dbReference type="SAM" id="MobiDB-lite"/>
    </source>
</evidence>
<accession>A0A2H1X0U2</accession>
<reference evidence="2" key="1">
    <citation type="submission" date="2016-07" db="EMBL/GenBank/DDBJ databases">
        <authorList>
            <person name="Bretaudeau A."/>
        </authorList>
    </citation>
    <scope>NUCLEOTIDE SEQUENCE</scope>
    <source>
        <strain evidence="2">Rice</strain>
        <tissue evidence="2">Whole body</tissue>
    </source>
</reference>
<organism evidence="2">
    <name type="scientific">Spodoptera frugiperda</name>
    <name type="common">Fall armyworm</name>
    <dbReference type="NCBI Taxonomy" id="7108"/>
    <lineage>
        <taxon>Eukaryota</taxon>
        <taxon>Metazoa</taxon>
        <taxon>Ecdysozoa</taxon>
        <taxon>Arthropoda</taxon>
        <taxon>Hexapoda</taxon>
        <taxon>Insecta</taxon>
        <taxon>Pterygota</taxon>
        <taxon>Neoptera</taxon>
        <taxon>Endopterygota</taxon>
        <taxon>Lepidoptera</taxon>
        <taxon>Glossata</taxon>
        <taxon>Ditrysia</taxon>
        <taxon>Noctuoidea</taxon>
        <taxon>Noctuidae</taxon>
        <taxon>Amphipyrinae</taxon>
        <taxon>Spodoptera</taxon>
    </lineage>
</organism>
<feature type="region of interest" description="Disordered" evidence="1">
    <location>
        <begin position="87"/>
        <end position="114"/>
    </location>
</feature>
<dbReference type="EMBL" id="ODYU01012525">
    <property type="protein sequence ID" value="SOQ58887.1"/>
    <property type="molecule type" value="Genomic_DNA"/>
</dbReference>
<sequence>MYMPCIKAERERGEYHPVSSPVLSEATLSVRVLTDQKSLLLFELEPRHSYKAYAKIYRAAENHNVFNSKQESTGQLRSTLSRARELCERWRSGGGATPAPPAPPPDDEGGGRLARWFSVRRGSSHQYDMHGHESDKMPKLPECDYVNNV</sequence>
<name>A0A2H1X0U2_SPOFR</name>
<dbReference type="AlphaFoldDB" id="A0A2H1X0U2"/>
<evidence type="ECO:0000313" key="2">
    <source>
        <dbReference type="EMBL" id="SOQ58887.1"/>
    </source>
</evidence>
<protein>
    <submittedName>
        <fullName evidence="2">SFRICE_035866</fullName>
    </submittedName>
</protein>
<gene>
    <name evidence="2" type="ORF">SFRICE_035866</name>
</gene>
<proteinExistence type="predicted"/>